<proteinExistence type="predicted"/>
<dbReference type="Gene3D" id="3.90.1300.10">
    <property type="entry name" value="Amidase signature (AS) domain"/>
    <property type="match status" value="1"/>
</dbReference>
<dbReference type="InterPro" id="IPR036928">
    <property type="entry name" value="AS_sf"/>
</dbReference>
<evidence type="ECO:0000313" key="2">
    <source>
        <dbReference type="EMBL" id="MCO8276589.1"/>
    </source>
</evidence>
<dbReference type="Pfam" id="PF01425">
    <property type="entry name" value="Amidase"/>
    <property type="match status" value="2"/>
</dbReference>
<keyword evidence="3" id="KW-1185">Reference proteome</keyword>
<feature type="domain" description="Amidase" evidence="1">
    <location>
        <begin position="267"/>
        <end position="354"/>
    </location>
</feature>
<sequence length="366" mass="37524">MSVWITRLSSSAPGGLLVAVKDAIDVAGVVTTAGSAPVRARSETATADAACLSGVRAAGAVIVGKTTLTEMCVSPVGDNAVFGTPVNPLAPSLIPGGSSSGSAVAVATGEVDLGLGTDTGGSVRIPAACCGVVGLKTTWGRVPLGGVWPLAPSLDVVGPIARDVSGVVEGMRLLAPDWAELPAPARVVGRLRIEGVEDAVEKAIDQALKGLEVREVWLPGWDDTYEALDAIILGELWQAHHALLDADGVGEFVNGALHAGRDVTPRRLRDALAYRAAWQAEVSALLREVDVLALPTLVADPPPLSDFTRFPLTLLTAPFNLAGVPALAMPVPSDGPVPVSLQLVGPLNGEELLCATGLALELSLRR</sequence>
<dbReference type="EMBL" id="JAMYJR010000048">
    <property type="protein sequence ID" value="MCO8276589.1"/>
    <property type="molecule type" value="Genomic_DNA"/>
</dbReference>
<dbReference type="InterPro" id="IPR020556">
    <property type="entry name" value="Amidase_CS"/>
</dbReference>
<dbReference type="PANTHER" id="PTHR11895">
    <property type="entry name" value="TRANSAMIDASE"/>
    <property type="match status" value="1"/>
</dbReference>
<comment type="caution">
    <text evidence="2">The sequence shown here is derived from an EMBL/GenBank/DDBJ whole genome shotgun (WGS) entry which is preliminary data.</text>
</comment>
<evidence type="ECO:0000259" key="1">
    <source>
        <dbReference type="Pfam" id="PF01425"/>
    </source>
</evidence>
<dbReference type="SUPFAM" id="SSF75304">
    <property type="entry name" value="Amidase signature (AS) enzymes"/>
    <property type="match status" value="1"/>
</dbReference>
<dbReference type="PANTHER" id="PTHR11895:SF176">
    <property type="entry name" value="AMIDASE AMID-RELATED"/>
    <property type="match status" value="1"/>
</dbReference>
<organism evidence="2 3">
    <name type="scientific">Paractinoplanes aksuensis</name>
    <dbReference type="NCBI Taxonomy" id="2939490"/>
    <lineage>
        <taxon>Bacteria</taxon>
        <taxon>Bacillati</taxon>
        <taxon>Actinomycetota</taxon>
        <taxon>Actinomycetes</taxon>
        <taxon>Micromonosporales</taxon>
        <taxon>Micromonosporaceae</taxon>
        <taxon>Paractinoplanes</taxon>
    </lineage>
</organism>
<dbReference type="InterPro" id="IPR023631">
    <property type="entry name" value="Amidase_dom"/>
</dbReference>
<feature type="domain" description="Amidase" evidence="1">
    <location>
        <begin position="15"/>
        <end position="213"/>
    </location>
</feature>
<dbReference type="PROSITE" id="PS00571">
    <property type="entry name" value="AMIDASES"/>
    <property type="match status" value="1"/>
</dbReference>
<dbReference type="InterPro" id="IPR000120">
    <property type="entry name" value="Amidase"/>
</dbReference>
<protein>
    <submittedName>
        <fullName evidence="2">Amidase</fullName>
    </submittedName>
</protein>
<dbReference type="Proteomes" id="UP001523369">
    <property type="component" value="Unassembled WGS sequence"/>
</dbReference>
<evidence type="ECO:0000313" key="3">
    <source>
        <dbReference type="Proteomes" id="UP001523369"/>
    </source>
</evidence>
<accession>A0ABT1E0G1</accession>
<dbReference type="RefSeq" id="WP_253242615.1">
    <property type="nucleotide sequence ID" value="NZ_JAMYJR010000048.1"/>
</dbReference>
<reference evidence="2 3" key="1">
    <citation type="submission" date="2022-06" db="EMBL/GenBank/DDBJ databases">
        <title>New Species of the Genus Actinoplanes, ActinopZanes ferrugineus.</title>
        <authorList>
            <person name="Ding P."/>
        </authorList>
    </citation>
    <scope>NUCLEOTIDE SEQUENCE [LARGE SCALE GENOMIC DNA]</scope>
    <source>
        <strain evidence="2 3">TRM88003</strain>
    </source>
</reference>
<name>A0ABT1E0G1_9ACTN</name>
<gene>
    <name evidence="2" type="ORF">M1L60_39025</name>
</gene>